<dbReference type="EMBL" id="GL883096">
    <property type="protein sequence ID" value="EGG09758.1"/>
    <property type="molecule type" value="Genomic_DNA"/>
</dbReference>
<feature type="signal peptide" evidence="1">
    <location>
        <begin position="1"/>
        <end position="25"/>
    </location>
</feature>
<protein>
    <recommendedName>
        <fullName evidence="4">Secreted protein</fullName>
    </recommendedName>
</protein>
<dbReference type="OrthoDB" id="10462456at2759"/>
<organism evidence="3">
    <name type="scientific">Melampsora larici-populina (strain 98AG31 / pathotype 3-4-7)</name>
    <name type="common">Poplar leaf rust fungus</name>
    <dbReference type="NCBI Taxonomy" id="747676"/>
    <lineage>
        <taxon>Eukaryota</taxon>
        <taxon>Fungi</taxon>
        <taxon>Dikarya</taxon>
        <taxon>Basidiomycota</taxon>
        <taxon>Pucciniomycotina</taxon>
        <taxon>Pucciniomycetes</taxon>
        <taxon>Pucciniales</taxon>
        <taxon>Melampsoraceae</taxon>
        <taxon>Melampsora</taxon>
    </lineage>
</organism>
<evidence type="ECO:0008006" key="4">
    <source>
        <dbReference type="Google" id="ProtNLM"/>
    </source>
</evidence>
<keyword evidence="1" id="KW-0732">Signal</keyword>
<reference evidence="3" key="1">
    <citation type="journal article" date="2011" name="Proc. Natl. Acad. Sci. U.S.A.">
        <title>Obligate biotrophy features unraveled by the genomic analysis of rust fungi.</title>
        <authorList>
            <person name="Duplessis S."/>
            <person name="Cuomo C.A."/>
            <person name="Lin Y.-C."/>
            <person name="Aerts A."/>
            <person name="Tisserant E."/>
            <person name="Veneault-Fourrey C."/>
            <person name="Joly D.L."/>
            <person name="Hacquard S."/>
            <person name="Amselem J."/>
            <person name="Cantarel B.L."/>
            <person name="Chiu R."/>
            <person name="Coutinho P.M."/>
            <person name="Feau N."/>
            <person name="Field M."/>
            <person name="Frey P."/>
            <person name="Gelhaye E."/>
            <person name="Goldberg J."/>
            <person name="Grabherr M.G."/>
            <person name="Kodira C.D."/>
            <person name="Kohler A."/>
            <person name="Kuees U."/>
            <person name="Lindquist E.A."/>
            <person name="Lucas S.M."/>
            <person name="Mago R."/>
            <person name="Mauceli E."/>
            <person name="Morin E."/>
            <person name="Murat C."/>
            <person name="Pangilinan J.L."/>
            <person name="Park R."/>
            <person name="Pearson M."/>
            <person name="Quesneville H."/>
            <person name="Rouhier N."/>
            <person name="Sakthikumar S."/>
            <person name="Salamov A.A."/>
            <person name="Schmutz J."/>
            <person name="Selles B."/>
            <person name="Shapiro H."/>
            <person name="Tanguay P."/>
            <person name="Tuskan G.A."/>
            <person name="Henrissat B."/>
            <person name="Van de Peer Y."/>
            <person name="Rouze P."/>
            <person name="Ellis J.G."/>
            <person name="Dodds P.N."/>
            <person name="Schein J.E."/>
            <person name="Zhong S."/>
            <person name="Hamelin R.C."/>
            <person name="Grigoriev I.V."/>
            <person name="Szabo L.J."/>
            <person name="Martin F."/>
        </authorList>
    </citation>
    <scope>NUCLEOTIDE SEQUENCE [LARGE SCALE GENOMIC DNA]</scope>
    <source>
        <strain evidence="3">98AG31 / pathotype 3-4-7</strain>
    </source>
</reference>
<accession>F4RCM1</accession>
<evidence type="ECO:0000256" key="1">
    <source>
        <dbReference type="SAM" id="SignalP"/>
    </source>
</evidence>
<dbReference type="AlphaFoldDB" id="F4RCM1"/>
<dbReference type="KEGG" id="mlr:MELLADRAFT_103837"/>
<dbReference type="RefSeq" id="XP_007406812.1">
    <property type="nucleotide sequence ID" value="XM_007406750.1"/>
</dbReference>
<evidence type="ECO:0000313" key="3">
    <source>
        <dbReference type="Proteomes" id="UP000001072"/>
    </source>
</evidence>
<sequence>MHKWIFLRFSLILSFTIFQDLKVSAVPSPQTPDPQLIGVHCAKQFGGYWDIPEYTIACKDASLNKYICNQASCFVGPLPPSPSQAYGEHNSGSIFTKYSQDATHTMAENLFKASSLLPPYNTTPIRQLLVGLNFDPNVSLVRQILQLHTMWGF</sequence>
<dbReference type="Proteomes" id="UP000001072">
    <property type="component" value="Unassembled WGS sequence"/>
</dbReference>
<keyword evidence="3" id="KW-1185">Reference proteome</keyword>
<feature type="chain" id="PRO_5003315013" description="Secreted protein" evidence="1">
    <location>
        <begin position="26"/>
        <end position="153"/>
    </location>
</feature>
<dbReference type="VEuPathDB" id="FungiDB:MELLADRAFT_103837"/>
<dbReference type="InParanoid" id="F4RCM1"/>
<dbReference type="GeneID" id="18922089"/>
<name>F4RCM1_MELLP</name>
<gene>
    <name evidence="2" type="ORF">MELLADRAFT_103837</name>
</gene>
<dbReference type="HOGENOM" id="CLU_1713663_0_0_1"/>
<evidence type="ECO:0000313" key="2">
    <source>
        <dbReference type="EMBL" id="EGG09758.1"/>
    </source>
</evidence>
<proteinExistence type="predicted"/>